<organism evidence="2 3">
    <name type="scientific">Kibdelosporangium lantanae</name>
    <dbReference type="NCBI Taxonomy" id="1497396"/>
    <lineage>
        <taxon>Bacteria</taxon>
        <taxon>Bacillati</taxon>
        <taxon>Actinomycetota</taxon>
        <taxon>Actinomycetes</taxon>
        <taxon>Pseudonocardiales</taxon>
        <taxon>Pseudonocardiaceae</taxon>
        <taxon>Kibdelosporangium</taxon>
    </lineage>
</organism>
<evidence type="ECO:0000259" key="1">
    <source>
        <dbReference type="Pfam" id="PF12770"/>
    </source>
</evidence>
<keyword evidence="3" id="KW-1185">Reference proteome</keyword>
<gene>
    <name evidence="2" type="ORF">ACFQ1S_19295</name>
</gene>
<dbReference type="EMBL" id="JBHTIS010001121">
    <property type="protein sequence ID" value="MFD1047533.1"/>
    <property type="molecule type" value="Genomic_DNA"/>
</dbReference>
<feature type="non-terminal residue" evidence="2">
    <location>
        <position position="378"/>
    </location>
</feature>
<protein>
    <submittedName>
        <fullName evidence="2">CHAT domain-containing protein</fullName>
    </submittedName>
</protein>
<evidence type="ECO:0000313" key="2">
    <source>
        <dbReference type="EMBL" id="MFD1047533.1"/>
    </source>
</evidence>
<dbReference type="InterPro" id="IPR024983">
    <property type="entry name" value="CHAT_dom"/>
</dbReference>
<comment type="caution">
    <text evidence="2">The sequence shown here is derived from an EMBL/GenBank/DDBJ whole genome shotgun (WGS) entry which is preliminary data.</text>
</comment>
<name>A0ABW3MBX3_9PSEU</name>
<reference evidence="3" key="1">
    <citation type="journal article" date="2019" name="Int. J. Syst. Evol. Microbiol.">
        <title>The Global Catalogue of Microorganisms (GCM) 10K type strain sequencing project: providing services to taxonomists for standard genome sequencing and annotation.</title>
        <authorList>
            <consortium name="The Broad Institute Genomics Platform"/>
            <consortium name="The Broad Institute Genome Sequencing Center for Infectious Disease"/>
            <person name="Wu L."/>
            <person name="Ma J."/>
        </authorList>
    </citation>
    <scope>NUCLEOTIDE SEQUENCE [LARGE SCALE GENOMIC DNA]</scope>
    <source>
        <strain evidence="3">JCM 31486</strain>
    </source>
</reference>
<feature type="domain" description="CHAT" evidence="1">
    <location>
        <begin position="242"/>
        <end position="376"/>
    </location>
</feature>
<evidence type="ECO:0000313" key="3">
    <source>
        <dbReference type="Proteomes" id="UP001597045"/>
    </source>
</evidence>
<sequence>MSNPAEEFNLKMSGPDHELTAVWSRPFGGTNERSTTIEVDPLRLRTIDVLVGLLRRNRLLEDNELKLLGEHLFVTLFQTSKGTDNGPGALLRQAIKGKREPDESGERMLRVSLEFDSDNEKFASWPWEYLFVPPVPGDPDSNFFLSWSTKLVLTRRMSLNTTSRDMHYQPPLKVLLAVLSPHGHGLVPVVYEPVMKMFIDLRDSEPTPRFRLWVFSPGHAQDGTPYPPDTDDPERTSYPAFADVVSRFNPHLIHIIGHGRYIQRGDQGAYGQLAFPKDHTEPQWVNDWEIATELMENDDLRLVFFQACETAATSSHPYQAISGMAHSLAQKNIPAVIGMHFQVKSAMANKFARDFYQPLMQQKPIEVAMHAGRRALRL</sequence>
<accession>A0ABW3MBX3</accession>
<dbReference type="Pfam" id="PF12770">
    <property type="entry name" value="CHAT"/>
    <property type="match status" value="1"/>
</dbReference>
<proteinExistence type="predicted"/>
<dbReference type="Proteomes" id="UP001597045">
    <property type="component" value="Unassembled WGS sequence"/>
</dbReference>